<evidence type="ECO:0000259" key="2">
    <source>
        <dbReference type="PROSITE" id="PS50011"/>
    </source>
</evidence>
<keyword evidence="4" id="KW-1185">Reference proteome</keyword>
<gene>
    <name evidence="3" type="ORF">COEREDRAFT_17080</name>
</gene>
<dbReference type="PROSITE" id="PS50011">
    <property type="entry name" value="PROTEIN_KINASE_DOM"/>
    <property type="match status" value="1"/>
</dbReference>
<feature type="region of interest" description="Disordered" evidence="1">
    <location>
        <begin position="1"/>
        <end position="26"/>
    </location>
</feature>
<protein>
    <recommendedName>
        <fullName evidence="2">Protein kinase domain-containing protein</fullName>
    </recommendedName>
</protein>
<dbReference type="SUPFAM" id="SSF56112">
    <property type="entry name" value="Protein kinase-like (PK-like)"/>
    <property type="match status" value="1"/>
</dbReference>
<dbReference type="PANTHER" id="PTHR38248">
    <property type="entry name" value="FUNK1 6"/>
    <property type="match status" value="1"/>
</dbReference>
<dbReference type="PANTHER" id="PTHR38248:SF2">
    <property type="entry name" value="FUNK1 11"/>
    <property type="match status" value="1"/>
</dbReference>
<name>A0A2G5B569_COERN</name>
<evidence type="ECO:0000313" key="4">
    <source>
        <dbReference type="Proteomes" id="UP000242474"/>
    </source>
</evidence>
<dbReference type="OrthoDB" id="5584477at2759"/>
<organism evidence="3 4">
    <name type="scientific">Coemansia reversa (strain ATCC 12441 / NRRL 1564)</name>
    <dbReference type="NCBI Taxonomy" id="763665"/>
    <lineage>
        <taxon>Eukaryota</taxon>
        <taxon>Fungi</taxon>
        <taxon>Fungi incertae sedis</taxon>
        <taxon>Zoopagomycota</taxon>
        <taxon>Kickxellomycotina</taxon>
        <taxon>Kickxellomycetes</taxon>
        <taxon>Kickxellales</taxon>
        <taxon>Kickxellaceae</taxon>
        <taxon>Coemansia</taxon>
    </lineage>
</organism>
<feature type="region of interest" description="Disordered" evidence="1">
    <location>
        <begin position="82"/>
        <end position="102"/>
    </location>
</feature>
<proteinExistence type="predicted"/>
<dbReference type="InterPro" id="IPR011009">
    <property type="entry name" value="Kinase-like_dom_sf"/>
</dbReference>
<dbReference type="STRING" id="763665.A0A2G5B569"/>
<dbReference type="GO" id="GO:0004672">
    <property type="term" value="F:protein kinase activity"/>
    <property type="evidence" value="ECO:0007669"/>
    <property type="project" value="InterPro"/>
</dbReference>
<dbReference type="EMBL" id="KZ303521">
    <property type="protein sequence ID" value="PIA14155.1"/>
    <property type="molecule type" value="Genomic_DNA"/>
</dbReference>
<sequence length="754" mass="85152">MSSYKNTPQKAKPGATNSSSHFSTSKKSLKGFRDEAAELQIVNNLVECARVTECARPIKRTTSSAAQKLSTNIQNTLDDALYSDDSGMEDAGGSNSASNELPVKEKKAVQGFRSWILGKLKKDNKLELAISEAYSAFVRFIAYRVEAEMERSNGRLAFPKRVILPCNRDLKPSDSDEDIRVDTIFVSRTNTLEAETLERVKYRSAFALTEIKTSSRLLNDAYKQLLRYTRQVYATQHNRRFAWGFVLCGTIAKVVLFTHDLAIASDSMDLAESSGRGAFINLLVDFSYCEENQLGYDSTITWDTQLNCWMIECPQFDDITSESMTSVVYYARDPEIPADRLFGRHTRGFLASLDYKKVDIPDTFIKDAWSHSSRDADHDPRDEVSMVREIGDITGKEDGDCLLYVNARHGGIVRYCCNATFINDDTEAILGDIADIVAAAVRNRELDTLLEDSEEDKGAEKGTYELVFFRTHKRIATVPVGQPLTTLTSPYELMIVLADVMHTHANILEKCNILHRDLSINNILCVRGDNTKPVSGLLIDFDCAIRVGEERVRQPERTGTPPFMSISNLMKSDVERSELDDWESALYIVCWLGVHGVSEEDRKTRAEHVKAQPRELCAVEKWGIGEFSDVAALKQRDLGSMGAFEKNILRYFIPTDPYKSLVALARKMHTLLFFNPILDRACHGTALQDKPQDRMSAAEMLDDILNTSELKTNDLSTQHKQVDPFESRYYQRRIICKYLLKLLSNMAEVSKEFI</sequence>
<dbReference type="Pfam" id="PF17667">
    <property type="entry name" value="Pkinase_fungal"/>
    <property type="match status" value="1"/>
</dbReference>
<reference evidence="3 4" key="1">
    <citation type="journal article" date="2015" name="Genome Biol. Evol.">
        <title>Phylogenomic analyses indicate that early fungi evolved digesting cell walls of algal ancestors of land plants.</title>
        <authorList>
            <person name="Chang Y."/>
            <person name="Wang S."/>
            <person name="Sekimoto S."/>
            <person name="Aerts A.L."/>
            <person name="Choi C."/>
            <person name="Clum A."/>
            <person name="LaButti K.M."/>
            <person name="Lindquist E.A."/>
            <person name="Yee Ngan C."/>
            <person name="Ohm R.A."/>
            <person name="Salamov A.A."/>
            <person name="Grigoriev I.V."/>
            <person name="Spatafora J.W."/>
            <person name="Berbee M.L."/>
        </authorList>
    </citation>
    <scope>NUCLEOTIDE SEQUENCE [LARGE SCALE GENOMIC DNA]</scope>
    <source>
        <strain evidence="3 4">NRRL 1564</strain>
    </source>
</reference>
<dbReference type="Proteomes" id="UP000242474">
    <property type="component" value="Unassembled WGS sequence"/>
</dbReference>
<evidence type="ECO:0000313" key="3">
    <source>
        <dbReference type="EMBL" id="PIA14155.1"/>
    </source>
</evidence>
<evidence type="ECO:0000256" key="1">
    <source>
        <dbReference type="SAM" id="MobiDB-lite"/>
    </source>
</evidence>
<accession>A0A2G5B569</accession>
<dbReference type="InterPro" id="IPR040976">
    <property type="entry name" value="Pkinase_fungal"/>
</dbReference>
<dbReference type="AlphaFoldDB" id="A0A2G5B569"/>
<dbReference type="GO" id="GO:0005524">
    <property type="term" value="F:ATP binding"/>
    <property type="evidence" value="ECO:0007669"/>
    <property type="project" value="InterPro"/>
</dbReference>
<feature type="domain" description="Protein kinase" evidence="2">
    <location>
        <begin position="314"/>
        <end position="672"/>
    </location>
</feature>
<dbReference type="InterPro" id="IPR000719">
    <property type="entry name" value="Prot_kinase_dom"/>
</dbReference>
<dbReference type="Gene3D" id="1.10.510.10">
    <property type="entry name" value="Transferase(Phosphotransferase) domain 1"/>
    <property type="match status" value="1"/>
</dbReference>